<dbReference type="Proteomes" id="UP000008080">
    <property type="component" value="Chromosome"/>
</dbReference>
<gene>
    <name evidence="1" type="ordered locus">Bd2780</name>
</gene>
<evidence type="ECO:0000313" key="1">
    <source>
        <dbReference type="EMBL" id="CAE80563.1"/>
    </source>
</evidence>
<accession>Q6MJJ7</accession>
<evidence type="ECO:0000313" key="2">
    <source>
        <dbReference type="Proteomes" id="UP000008080"/>
    </source>
</evidence>
<protein>
    <recommendedName>
        <fullName evidence="3">DUF3703 domain-containing protein</fullName>
    </recommendedName>
</protein>
<dbReference type="AlphaFoldDB" id="Q6MJJ7"/>
<dbReference type="GeneID" id="93013658"/>
<dbReference type="HOGENOM" id="CLU_144767_0_0_7"/>
<proteinExistence type="predicted"/>
<sequence length="135" mass="15006">MFKLGNCRCQADTVFNEGGVVSPEVKGHFQNELNKAFEFIKSKDFHSAWTALARAHILGQFDAIPHLKVHWHMFRLGLASMNTQEILGQIPRMILAIPGSLTGKAPKGNTGLSNVGIFKPMDIPEDLQKILNPRL</sequence>
<dbReference type="InterPro" id="IPR022172">
    <property type="entry name" value="DUF3703"/>
</dbReference>
<reference evidence="1 2" key="1">
    <citation type="journal article" date="2004" name="Science">
        <title>A predator unmasked: life cycle of Bdellovibrio bacteriovorus from a genomic perspective.</title>
        <authorList>
            <person name="Rendulic S."/>
            <person name="Jagtap P."/>
            <person name="Rosinus A."/>
            <person name="Eppinger M."/>
            <person name="Baar C."/>
            <person name="Lanz C."/>
            <person name="Keller H."/>
            <person name="Lambert C."/>
            <person name="Evans K.J."/>
            <person name="Goesmann A."/>
            <person name="Meyer F."/>
            <person name="Sockett R.E."/>
            <person name="Schuster S.C."/>
        </authorList>
    </citation>
    <scope>NUCLEOTIDE SEQUENCE [LARGE SCALE GENOMIC DNA]</scope>
    <source>
        <strain evidence="2">ATCC 15356 / DSM 50701 / NCIMB 9529 / HD100</strain>
    </source>
</reference>
<dbReference type="KEGG" id="bba:Bd2780"/>
<dbReference type="STRING" id="264462.Bd2780"/>
<dbReference type="Pfam" id="PF12487">
    <property type="entry name" value="DUF3703"/>
    <property type="match status" value="1"/>
</dbReference>
<dbReference type="EMBL" id="BX842653">
    <property type="protein sequence ID" value="CAE80563.1"/>
    <property type="molecule type" value="Genomic_DNA"/>
</dbReference>
<evidence type="ECO:0008006" key="3">
    <source>
        <dbReference type="Google" id="ProtNLM"/>
    </source>
</evidence>
<keyword evidence="2" id="KW-1185">Reference proteome</keyword>
<dbReference type="RefSeq" id="WP_011165166.1">
    <property type="nucleotide sequence ID" value="NC_005363.1"/>
</dbReference>
<dbReference type="eggNOG" id="COG0671">
    <property type="taxonomic scope" value="Bacteria"/>
</dbReference>
<name>Q6MJJ7_BDEBA</name>
<organism evidence="1 2">
    <name type="scientific">Bdellovibrio bacteriovorus (strain ATCC 15356 / DSM 50701 / NCIMB 9529 / HD100)</name>
    <dbReference type="NCBI Taxonomy" id="264462"/>
    <lineage>
        <taxon>Bacteria</taxon>
        <taxon>Pseudomonadati</taxon>
        <taxon>Bdellovibrionota</taxon>
        <taxon>Bdellovibrionia</taxon>
        <taxon>Bdellovibrionales</taxon>
        <taxon>Pseudobdellovibrionaceae</taxon>
        <taxon>Bdellovibrio</taxon>
    </lineage>
</organism>